<evidence type="ECO:0000259" key="10">
    <source>
        <dbReference type="Pfam" id="PF05649"/>
    </source>
</evidence>
<dbReference type="PRINTS" id="PR00786">
    <property type="entry name" value="NEPRILYSIN"/>
</dbReference>
<accession>A0A0B3YLK0</accession>
<evidence type="ECO:0000256" key="6">
    <source>
        <dbReference type="ARBA" id="ARBA00022833"/>
    </source>
</evidence>
<dbReference type="InterPro" id="IPR024079">
    <property type="entry name" value="MetalloPept_cat_dom_sf"/>
</dbReference>
<dbReference type="RefSeq" id="WP_039217549.1">
    <property type="nucleotide sequence ID" value="NZ_JWLW01000008.1"/>
</dbReference>
<evidence type="ECO:0000256" key="7">
    <source>
        <dbReference type="ARBA" id="ARBA00023049"/>
    </source>
</evidence>
<proteinExistence type="inferred from homology"/>
<keyword evidence="7" id="KW-0482">Metalloprotease</keyword>
<dbReference type="PANTHER" id="PTHR11733:SF167">
    <property type="entry name" value="FI17812P1-RELATED"/>
    <property type="match status" value="1"/>
</dbReference>
<dbReference type="InterPro" id="IPR008753">
    <property type="entry name" value="Peptidase_M13_N"/>
</dbReference>
<dbReference type="GO" id="GO:0004222">
    <property type="term" value="F:metalloendopeptidase activity"/>
    <property type="evidence" value="ECO:0007669"/>
    <property type="project" value="InterPro"/>
</dbReference>
<dbReference type="InterPro" id="IPR042089">
    <property type="entry name" value="Peptidase_M13_dom_2"/>
</dbReference>
<dbReference type="InterPro" id="IPR018497">
    <property type="entry name" value="Peptidase_M13_C"/>
</dbReference>
<dbReference type="GO" id="GO:0046872">
    <property type="term" value="F:metal ion binding"/>
    <property type="evidence" value="ECO:0007669"/>
    <property type="project" value="UniProtKB-KW"/>
</dbReference>
<evidence type="ECO:0000256" key="8">
    <source>
        <dbReference type="SAM" id="MobiDB-lite"/>
    </source>
</evidence>
<dbReference type="AlphaFoldDB" id="A0A0B3YLK0"/>
<comment type="cofactor">
    <cofactor evidence="1">
        <name>Zn(2+)</name>
        <dbReference type="ChEBI" id="CHEBI:29105"/>
    </cofactor>
</comment>
<keyword evidence="12" id="KW-1185">Reference proteome</keyword>
<dbReference type="PROSITE" id="PS51257">
    <property type="entry name" value="PROKAR_LIPOPROTEIN"/>
    <property type="match status" value="1"/>
</dbReference>
<gene>
    <name evidence="11" type="ORF">RJ41_04530</name>
</gene>
<keyword evidence="5" id="KW-0378">Hydrolase</keyword>
<comment type="caution">
    <text evidence="11">The sequence shown here is derived from an EMBL/GenBank/DDBJ whole genome shotgun (WGS) entry which is preliminary data.</text>
</comment>
<feature type="compositionally biased region" description="Low complexity" evidence="8">
    <location>
        <begin position="22"/>
        <end position="42"/>
    </location>
</feature>
<keyword evidence="3" id="KW-0645">Protease</keyword>
<organism evidence="11 12">
    <name type="scientific">Alteromonas marina</name>
    <dbReference type="NCBI Taxonomy" id="203795"/>
    <lineage>
        <taxon>Bacteria</taxon>
        <taxon>Pseudomonadati</taxon>
        <taxon>Pseudomonadota</taxon>
        <taxon>Gammaproteobacteria</taxon>
        <taxon>Alteromonadales</taxon>
        <taxon>Alteromonadaceae</taxon>
        <taxon>Alteromonas/Salinimonas group</taxon>
        <taxon>Alteromonas</taxon>
    </lineage>
</organism>
<dbReference type="Proteomes" id="UP000031197">
    <property type="component" value="Unassembled WGS sequence"/>
</dbReference>
<feature type="domain" description="Peptidase M13 C-terminal" evidence="9">
    <location>
        <begin position="484"/>
        <end position="685"/>
    </location>
</feature>
<name>A0A0B3YLK0_9ALTE</name>
<dbReference type="CDD" id="cd08662">
    <property type="entry name" value="M13"/>
    <property type="match status" value="1"/>
</dbReference>
<dbReference type="Gene3D" id="3.40.390.10">
    <property type="entry name" value="Collagenase (Catalytic Domain)"/>
    <property type="match status" value="1"/>
</dbReference>
<evidence type="ECO:0000256" key="2">
    <source>
        <dbReference type="ARBA" id="ARBA00007357"/>
    </source>
</evidence>
<dbReference type="GO" id="GO:0016485">
    <property type="term" value="P:protein processing"/>
    <property type="evidence" value="ECO:0007669"/>
    <property type="project" value="TreeGrafter"/>
</dbReference>
<reference evidence="11 12" key="1">
    <citation type="submission" date="2014-12" db="EMBL/GenBank/DDBJ databases">
        <title>Genome sequencing of Alteromonas marina AD001.</title>
        <authorList>
            <person name="Adrian T.G.S."/>
            <person name="Chan K.G."/>
        </authorList>
    </citation>
    <scope>NUCLEOTIDE SEQUENCE [LARGE SCALE GENOMIC DNA]</scope>
    <source>
        <strain evidence="11 12">AD001</strain>
    </source>
</reference>
<feature type="domain" description="Peptidase M13 N-terminal" evidence="10">
    <location>
        <begin position="55"/>
        <end position="432"/>
    </location>
</feature>
<keyword evidence="4" id="KW-0479">Metal-binding</keyword>
<evidence type="ECO:0000256" key="5">
    <source>
        <dbReference type="ARBA" id="ARBA00022801"/>
    </source>
</evidence>
<dbReference type="InterPro" id="IPR000718">
    <property type="entry name" value="Peptidase_M13"/>
</dbReference>
<protein>
    <submittedName>
        <fullName evidence="11">Peptidase M13</fullName>
    </submittedName>
</protein>
<sequence>MLRSVLSLSVALALTACSPQNSTTEQQTQSAATEEAQQQLSSGVIKENMDPSVDPGDDFFRYVNGKWFDNFEIPADKSSYGSFVILRDEAQDHVMDIIKSSAEGDFKAGSDEQKVGDFYRAYMDMKTRNELGVTPLKPELSKIDAIEDYTDLAEYFAYAARYGYGTPFSLTQYPDLKSPKEYLMYTWQSGLGLPEREYYFKDDETSQTIRDAYVKHIQTMFELAGFDAPKESADMLFALETKIAQLHMKKEQARNFAANYNKLTIEELKALMPKFDWDAYLNEADISDIPSLGILQKDYMQNIDGVIAETSLEDWKTFLKWGLLNASASRLNAELDEANFNFYSKVLRGVEEQQPQWRRAVSLSNAHVGELIGKVYVKQHFPPEAKDRMMEMVNNLLLAYKESIENLDWMTDETRAQALDKLSKFTVKIGYPDQWRDYSALTVNASDLFGNLKRSSDVLYEEMLKKQGGPVWTHEWGMTPQTVNAYYNPPLNEIVFPAAILQPPFFDMNAEDAVNYGGIGAVIGHEIGHGFDDAGSTFDGDGVLRNWWTDEDRGEFEARTANLIEQYNQFEVLPDLHVNGEYTLGENIGDLGGISIALKAYHLSLDGEKAPELDGFTGDQRVFIGYGQVWASKYREEALRSQVQTDTHSPTKFRTNGAVRNVPEFYEAFNVTEEDALYLPPEERVKIW</sequence>
<evidence type="ECO:0000256" key="1">
    <source>
        <dbReference type="ARBA" id="ARBA00001947"/>
    </source>
</evidence>
<dbReference type="PROSITE" id="PS51885">
    <property type="entry name" value="NEPRILYSIN"/>
    <property type="match status" value="1"/>
</dbReference>
<evidence type="ECO:0000313" key="12">
    <source>
        <dbReference type="Proteomes" id="UP000031197"/>
    </source>
</evidence>
<dbReference type="GO" id="GO:0005886">
    <property type="term" value="C:plasma membrane"/>
    <property type="evidence" value="ECO:0007669"/>
    <property type="project" value="TreeGrafter"/>
</dbReference>
<keyword evidence="6" id="KW-0862">Zinc</keyword>
<dbReference type="PANTHER" id="PTHR11733">
    <property type="entry name" value="ZINC METALLOPROTEASE FAMILY M13 NEPRILYSIN-RELATED"/>
    <property type="match status" value="1"/>
</dbReference>
<dbReference type="OrthoDB" id="9775677at2"/>
<dbReference type="Gene3D" id="1.10.1380.10">
    <property type="entry name" value="Neutral endopeptidase , domain2"/>
    <property type="match status" value="1"/>
</dbReference>
<evidence type="ECO:0000256" key="4">
    <source>
        <dbReference type="ARBA" id="ARBA00022723"/>
    </source>
</evidence>
<dbReference type="Pfam" id="PF01431">
    <property type="entry name" value="Peptidase_M13"/>
    <property type="match status" value="1"/>
</dbReference>
<evidence type="ECO:0000313" key="11">
    <source>
        <dbReference type="EMBL" id="KHT55515.1"/>
    </source>
</evidence>
<comment type="similarity">
    <text evidence="2">Belongs to the peptidase M13 family.</text>
</comment>
<dbReference type="SUPFAM" id="SSF55486">
    <property type="entry name" value="Metalloproteases ('zincins'), catalytic domain"/>
    <property type="match status" value="1"/>
</dbReference>
<evidence type="ECO:0000256" key="3">
    <source>
        <dbReference type="ARBA" id="ARBA00022670"/>
    </source>
</evidence>
<dbReference type="Pfam" id="PF05649">
    <property type="entry name" value="Peptidase_M13_N"/>
    <property type="match status" value="1"/>
</dbReference>
<feature type="region of interest" description="Disordered" evidence="8">
    <location>
        <begin position="19"/>
        <end position="48"/>
    </location>
</feature>
<evidence type="ECO:0000259" key="9">
    <source>
        <dbReference type="Pfam" id="PF01431"/>
    </source>
</evidence>
<dbReference type="EMBL" id="JWLW01000008">
    <property type="protein sequence ID" value="KHT55515.1"/>
    <property type="molecule type" value="Genomic_DNA"/>
</dbReference>